<protein>
    <submittedName>
        <fullName evidence="1">Uncharacterized protein</fullName>
    </submittedName>
</protein>
<accession>A0A9X2RR01</accession>
<gene>
    <name evidence="1" type="ORF">NQU55_34370</name>
</gene>
<dbReference type="Proteomes" id="UP001142374">
    <property type="component" value="Unassembled WGS sequence"/>
</dbReference>
<sequence length="230" mass="24603">MDRPIGHALAGATVLDVTRLPSPPRTAGRDHDSRSAWADQELALWYPDAVAAMCARLEEDFKAETADATARLLLVRDWPLTCARDAPVAYLAASPVLGPVVPHGYREYGYGASWSDDDSPGPSFSAVVAAPAHLVAKLEKEQAAQPSHYQPRFTAGGPVTGGTADLEAAMELLRTAFPLLPGDGEGEPPAPSSAVARQRRARHAARGIRLAGEEERLYRLADSLRSGYHC</sequence>
<comment type="caution">
    <text evidence="1">The sequence shown here is derived from an EMBL/GenBank/DDBJ whole genome shotgun (WGS) entry which is preliminary data.</text>
</comment>
<name>A0A9X2RR01_9ACTN</name>
<reference evidence="1" key="1">
    <citation type="submission" date="2022-06" db="EMBL/GenBank/DDBJ databases">
        <title>WGS of actinobacteria.</title>
        <authorList>
            <person name="Thawai C."/>
        </authorList>
    </citation>
    <scope>NUCLEOTIDE SEQUENCE</scope>
    <source>
        <strain evidence="1">AA8</strain>
    </source>
</reference>
<keyword evidence="2" id="KW-1185">Reference proteome</keyword>
<proteinExistence type="predicted"/>
<evidence type="ECO:0000313" key="1">
    <source>
        <dbReference type="EMBL" id="MCQ8774809.1"/>
    </source>
</evidence>
<evidence type="ECO:0000313" key="2">
    <source>
        <dbReference type="Proteomes" id="UP001142374"/>
    </source>
</evidence>
<dbReference type="RefSeq" id="WP_256791752.1">
    <property type="nucleotide sequence ID" value="NZ_JANIID010000055.1"/>
</dbReference>
<dbReference type="EMBL" id="JANIID010000055">
    <property type="protein sequence ID" value="MCQ8774809.1"/>
    <property type="molecule type" value="Genomic_DNA"/>
</dbReference>
<dbReference type="AlphaFoldDB" id="A0A9X2RR01"/>
<organism evidence="1 2">
    <name type="scientific">Streptomyces telluris</name>
    <dbReference type="NCBI Taxonomy" id="2720021"/>
    <lineage>
        <taxon>Bacteria</taxon>
        <taxon>Bacillati</taxon>
        <taxon>Actinomycetota</taxon>
        <taxon>Actinomycetes</taxon>
        <taxon>Kitasatosporales</taxon>
        <taxon>Streptomycetaceae</taxon>
        <taxon>Streptomyces</taxon>
    </lineage>
</organism>